<evidence type="ECO:0000259" key="2">
    <source>
        <dbReference type="Pfam" id="PF10355"/>
    </source>
</evidence>
<dbReference type="PANTHER" id="PTHR31685:SF2">
    <property type="entry name" value="PROTEIN YTP1"/>
    <property type="match status" value="1"/>
</dbReference>
<feature type="transmembrane region" description="Helical" evidence="1">
    <location>
        <begin position="12"/>
        <end position="30"/>
    </location>
</feature>
<organism evidence="3">
    <name type="scientific">Cyberlindnera fabianii</name>
    <name type="common">Yeast</name>
    <name type="synonym">Hansenula fabianii</name>
    <dbReference type="NCBI Taxonomy" id="36022"/>
    <lineage>
        <taxon>Eukaryota</taxon>
        <taxon>Fungi</taxon>
        <taxon>Dikarya</taxon>
        <taxon>Ascomycota</taxon>
        <taxon>Saccharomycotina</taxon>
        <taxon>Saccharomycetes</taxon>
        <taxon>Phaffomycetales</taxon>
        <taxon>Phaffomycetaceae</taxon>
        <taxon>Cyberlindnera</taxon>
    </lineage>
</organism>
<dbReference type="Pfam" id="PF10355">
    <property type="entry name" value="Ytp1"/>
    <property type="match status" value="1"/>
</dbReference>
<keyword evidence="1" id="KW-1133">Transmembrane helix</keyword>
<feature type="transmembrane region" description="Helical" evidence="1">
    <location>
        <begin position="80"/>
        <end position="100"/>
    </location>
</feature>
<dbReference type="VEuPathDB" id="FungiDB:BON22_2169"/>
<evidence type="ECO:0000313" key="3">
    <source>
        <dbReference type="EMBL" id="CDR40606.1"/>
    </source>
</evidence>
<proteinExistence type="predicted"/>
<keyword evidence="1" id="KW-0812">Transmembrane</keyword>
<dbReference type="EMBL" id="LK052890">
    <property type="protein sequence ID" value="CDR40606.1"/>
    <property type="molecule type" value="Genomic_DNA"/>
</dbReference>
<dbReference type="InterPro" id="IPR018827">
    <property type="entry name" value="YTP1_C"/>
</dbReference>
<feature type="transmembrane region" description="Helical" evidence="1">
    <location>
        <begin position="160"/>
        <end position="181"/>
    </location>
</feature>
<feature type="transmembrane region" description="Helical" evidence="1">
    <location>
        <begin position="112"/>
        <end position="133"/>
    </location>
</feature>
<feature type="transmembrane region" description="Helical" evidence="1">
    <location>
        <begin position="285"/>
        <end position="300"/>
    </location>
</feature>
<feature type="transmembrane region" description="Helical" evidence="1">
    <location>
        <begin position="312"/>
        <end position="335"/>
    </location>
</feature>
<keyword evidence="1" id="KW-0472">Membrane</keyword>
<dbReference type="AlphaFoldDB" id="A0A061ASR6"/>
<feature type="transmembrane region" description="Helical" evidence="1">
    <location>
        <begin position="259"/>
        <end position="278"/>
    </location>
</feature>
<dbReference type="OrthoDB" id="4137487at2759"/>
<gene>
    <name evidence="3" type="ORF">CYFA0S_05e02366g</name>
</gene>
<protein>
    <submittedName>
        <fullName evidence="3">CYFA0S05e02366g1_1</fullName>
    </submittedName>
</protein>
<name>A0A061ASR6_CYBFA</name>
<feature type="domain" description="Protein YTP1-like C-terminal" evidence="2">
    <location>
        <begin position="169"/>
        <end position="406"/>
    </location>
</feature>
<dbReference type="PhylomeDB" id="A0A061ASR6"/>
<accession>A0A061ASR6</accession>
<reference evidence="3" key="1">
    <citation type="journal article" date="2014" name="Genome Announc.">
        <title>Genome sequence of the yeast Cyberlindnera fabianii (Hansenula fabianii).</title>
        <authorList>
            <person name="Freel K.C."/>
            <person name="Sarilar V."/>
            <person name="Neuveglise C."/>
            <person name="Devillers H."/>
            <person name="Friedrich A."/>
            <person name="Schacherer J."/>
        </authorList>
    </citation>
    <scope>NUCLEOTIDE SEQUENCE</scope>
    <source>
        <strain evidence="3">YJS4271</strain>
    </source>
</reference>
<feature type="transmembrane region" description="Helical" evidence="1">
    <location>
        <begin position="347"/>
        <end position="364"/>
    </location>
</feature>
<feature type="transmembrane region" description="Helical" evidence="1">
    <location>
        <begin position="229"/>
        <end position="247"/>
    </location>
</feature>
<sequence length="444" mass="49617">MGSLPKSRTTYLLLLSILPLLVSAMDGMVMEGDDEELYPRPLITQGASKSFHWILTLFLVLLAPSVSAVLVFAERLHAAVVIQIITTAYNAIEALFLRFPDGDGVENRTSRGTAWFLLLLSGVNLFFGLVHSGSKFFNNEKQMGPAAQMSERSVRIIHRVLSVVCTLTGWVKVCLAPVAMFGFCRDAHTGQCLAHGIMGSAFVFYGCMYATVLVLPFLRERTGGQSQDFYDSLVMLLWGIVNTFTEHRWGREGWGHGDYQHTAMGIIWWCGGLLGVYLARGGRRTFVPSLLLIFTGWSMSEHVQKLQISTKVHYMFGLVLMTGGALRIVEISFLLRDERFSRNQIHSFQYLPPFCLIESGVLFMGANEEQLNLVLRLKADHSSYIMVVTGGAFLIYLWYLLLLELYMKLTGVGNIDLSDYSAVGRNISSAETPSEADFDLDREV</sequence>
<evidence type="ECO:0000256" key="1">
    <source>
        <dbReference type="SAM" id="Phobius"/>
    </source>
</evidence>
<feature type="transmembrane region" description="Helical" evidence="1">
    <location>
        <begin position="193"/>
        <end position="217"/>
    </location>
</feature>
<dbReference type="PANTHER" id="PTHR31685">
    <property type="entry name" value="INTEGRAL MEMBRANE PROTEIN (AFU_ORTHOLOGUE AFUA_6G12730)-RELATED"/>
    <property type="match status" value="1"/>
</dbReference>
<feature type="transmembrane region" description="Helical" evidence="1">
    <location>
        <begin position="50"/>
        <end position="73"/>
    </location>
</feature>
<feature type="transmembrane region" description="Helical" evidence="1">
    <location>
        <begin position="384"/>
        <end position="402"/>
    </location>
</feature>